<name>A0A0K2V808_LEPSM</name>
<evidence type="ECO:0000256" key="1">
    <source>
        <dbReference type="SAM" id="MobiDB-lite"/>
    </source>
</evidence>
<evidence type="ECO:0000313" key="2">
    <source>
        <dbReference type="EMBL" id="CDW46445.1"/>
    </source>
</evidence>
<protein>
    <submittedName>
        <fullName evidence="2">Uncharacterized protein</fullName>
    </submittedName>
</protein>
<reference evidence="2" key="1">
    <citation type="submission" date="2014-05" db="EMBL/GenBank/DDBJ databases">
        <authorList>
            <person name="Chronopoulou M."/>
        </authorList>
    </citation>
    <scope>NUCLEOTIDE SEQUENCE</scope>
    <source>
        <tissue evidence="2">Whole organism</tissue>
    </source>
</reference>
<accession>A0A0K2V808</accession>
<organism evidence="2">
    <name type="scientific">Lepeophtheirus salmonis</name>
    <name type="common">Salmon louse</name>
    <name type="synonym">Caligus salmonis</name>
    <dbReference type="NCBI Taxonomy" id="72036"/>
    <lineage>
        <taxon>Eukaryota</taxon>
        <taxon>Metazoa</taxon>
        <taxon>Ecdysozoa</taxon>
        <taxon>Arthropoda</taxon>
        <taxon>Crustacea</taxon>
        <taxon>Multicrustacea</taxon>
        <taxon>Hexanauplia</taxon>
        <taxon>Copepoda</taxon>
        <taxon>Siphonostomatoida</taxon>
        <taxon>Caligidae</taxon>
        <taxon>Lepeophtheirus</taxon>
    </lineage>
</organism>
<proteinExistence type="predicted"/>
<feature type="region of interest" description="Disordered" evidence="1">
    <location>
        <begin position="1"/>
        <end position="33"/>
    </location>
</feature>
<dbReference type="AlphaFoldDB" id="A0A0K2V808"/>
<sequence length="88" mass="10032">MPRVNGHQRLSSGLNNLRYPNQSACRPERVNERGGLSTPSDLLYISCLYDHSIFSYITATPEEKDRYLVSQILELHLLPHSLTGYQTV</sequence>
<dbReference type="EMBL" id="HACA01029084">
    <property type="protein sequence ID" value="CDW46445.1"/>
    <property type="molecule type" value="Transcribed_RNA"/>
</dbReference>
<feature type="compositionally biased region" description="Polar residues" evidence="1">
    <location>
        <begin position="8"/>
        <end position="24"/>
    </location>
</feature>